<dbReference type="RefSeq" id="WP_381238241.1">
    <property type="nucleotide sequence ID" value="NZ_JBHSKH010000055.1"/>
</dbReference>
<dbReference type="Proteomes" id="UP001597058">
    <property type="component" value="Unassembled WGS sequence"/>
</dbReference>
<evidence type="ECO:0000313" key="2">
    <source>
        <dbReference type="EMBL" id="MFD1313038.1"/>
    </source>
</evidence>
<dbReference type="EMBL" id="JBHTMM010000154">
    <property type="protein sequence ID" value="MFD1313038.1"/>
    <property type="molecule type" value="Genomic_DNA"/>
</dbReference>
<gene>
    <name evidence="2" type="ORF">ACFQ5X_45755</name>
</gene>
<proteinExistence type="predicted"/>
<evidence type="ECO:0000256" key="1">
    <source>
        <dbReference type="SAM" id="MobiDB-lite"/>
    </source>
</evidence>
<keyword evidence="3" id="KW-1185">Reference proteome</keyword>
<accession>A0ABW3XV75</accession>
<feature type="region of interest" description="Disordered" evidence="1">
    <location>
        <begin position="62"/>
        <end position="90"/>
    </location>
</feature>
<sequence>MGHRPTAWLRMAHPEIEITAEVLWELLRDQHPDLADRPLTLDARGWGNQPWRLGDDPAVREDTATATDWAGPTPLLHGDVEADADSLAKQ</sequence>
<reference evidence="3" key="1">
    <citation type="journal article" date="2019" name="Int. J. Syst. Evol. Microbiol.">
        <title>The Global Catalogue of Microorganisms (GCM) 10K type strain sequencing project: providing services to taxonomists for standard genome sequencing and annotation.</title>
        <authorList>
            <consortium name="The Broad Institute Genomics Platform"/>
            <consortium name="The Broad Institute Genome Sequencing Center for Infectious Disease"/>
            <person name="Wu L."/>
            <person name="Ma J."/>
        </authorList>
    </citation>
    <scope>NUCLEOTIDE SEQUENCE [LARGE SCALE GENOMIC DNA]</scope>
    <source>
        <strain evidence="3">CGMCC 4.7020</strain>
    </source>
</reference>
<protein>
    <submittedName>
        <fullName evidence="2">Uncharacterized protein</fullName>
    </submittedName>
</protein>
<organism evidence="2 3">
    <name type="scientific">Streptomyces kaempferi</name>
    <dbReference type="NCBI Taxonomy" id="333725"/>
    <lineage>
        <taxon>Bacteria</taxon>
        <taxon>Bacillati</taxon>
        <taxon>Actinomycetota</taxon>
        <taxon>Actinomycetes</taxon>
        <taxon>Kitasatosporales</taxon>
        <taxon>Streptomycetaceae</taxon>
        <taxon>Streptomyces</taxon>
    </lineage>
</organism>
<comment type="caution">
    <text evidence="2">The sequence shown here is derived from an EMBL/GenBank/DDBJ whole genome shotgun (WGS) entry which is preliminary data.</text>
</comment>
<name>A0ABW3XV75_9ACTN</name>
<evidence type="ECO:0000313" key="3">
    <source>
        <dbReference type="Proteomes" id="UP001597058"/>
    </source>
</evidence>